<dbReference type="RefSeq" id="WP_027290459.1">
    <property type="nucleotide sequence ID" value="NZ_CALVFX010000002.1"/>
</dbReference>
<dbReference type="AlphaFoldDB" id="A0A379MRN3"/>
<dbReference type="Proteomes" id="UP000255233">
    <property type="component" value="Unassembled WGS sequence"/>
</dbReference>
<keyword evidence="3" id="KW-1185">Reference proteome</keyword>
<evidence type="ECO:0000313" key="2">
    <source>
        <dbReference type="EMBL" id="SUE33560.1"/>
    </source>
</evidence>
<evidence type="ECO:0000256" key="1">
    <source>
        <dbReference type="SAM" id="SignalP"/>
    </source>
</evidence>
<name>A0A379MRN3_9BACT</name>
<dbReference type="STRING" id="880526.GCA_000427365_00677"/>
<feature type="signal peptide" evidence="1">
    <location>
        <begin position="1"/>
        <end position="23"/>
    </location>
</feature>
<dbReference type="InterPro" id="IPR021457">
    <property type="entry name" value="DUF3108"/>
</dbReference>
<accession>A0A379MRN3</accession>
<dbReference type="Pfam" id="PF11306">
    <property type="entry name" value="DUF3108"/>
    <property type="match status" value="1"/>
</dbReference>
<organism evidence="2 3">
    <name type="scientific">Rikenella microfusus</name>
    <dbReference type="NCBI Taxonomy" id="28139"/>
    <lineage>
        <taxon>Bacteria</taxon>
        <taxon>Pseudomonadati</taxon>
        <taxon>Bacteroidota</taxon>
        <taxon>Bacteroidia</taxon>
        <taxon>Bacteroidales</taxon>
        <taxon>Rikenellaceae</taxon>
        <taxon>Rikenella</taxon>
    </lineage>
</organism>
<keyword evidence="1" id="KW-0732">Signal</keyword>
<proteinExistence type="predicted"/>
<reference evidence="2 3" key="1">
    <citation type="submission" date="2018-06" db="EMBL/GenBank/DDBJ databases">
        <authorList>
            <consortium name="Pathogen Informatics"/>
            <person name="Doyle S."/>
        </authorList>
    </citation>
    <scope>NUCLEOTIDE SEQUENCE [LARGE SCALE GENOMIC DNA]</scope>
    <source>
        <strain evidence="2 3">NCTC11190</strain>
    </source>
</reference>
<feature type="chain" id="PRO_5016854561" evidence="1">
    <location>
        <begin position="24"/>
        <end position="276"/>
    </location>
</feature>
<sequence length="276" mass="31034">MRKSTIFSLFVACLLLAGGRVSGQPPQEPAFGPGEELSYTASYSAAILTTDVATITFRTSEDKIEGIPCYRVWAHGLTRPFYSVFFKMDDVYETWLEQSTLRPLLATSEIKEGSYRYRSRLTFNWKAGLVYTFGKNLKKGYERGRTMTVAAADFDPVAHFFNLRSLPSTGTMKAGQKGRLNLVMVDTIRSVEYKFLGREIIDAPATGPVRCLKFTCQLAPGDAESFQEGTDFFIWISDDENRIPVYLETPIRVGRVQATLTGWKNLAHPFTARITQ</sequence>
<gene>
    <name evidence="2" type="ORF">NCTC11190_00769</name>
</gene>
<evidence type="ECO:0000313" key="3">
    <source>
        <dbReference type="Proteomes" id="UP000255233"/>
    </source>
</evidence>
<protein>
    <submittedName>
        <fullName evidence="2">Protein of uncharacterized function (DUF3108)</fullName>
    </submittedName>
</protein>
<dbReference type="EMBL" id="UGVL01000001">
    <property type="protein sequence ID" value="SUE33560.1"/>
    <property type="molecule type" value="Genomic_DNA"/>
</dbReference>